<dbReference type="Pfam" id="PF01168">
    <property type="entry name" value="Ala_racemase_N"/>
    <property type="match status" value="1"/>
</dbReference>
<dbReference type="InterPro" id="IPR001608">
    <property type="entry name" value="Ala_racemase_N"/>
</dbReference>
<comment type="pathway">
    <text evidence="5">Amino-acid biosynthesis; D-alanine biosynthesis; D-alanine from L-alanine: step 1/1.</text>
</comment>
<evidence type="ECO:0000256" key="3">
    <source>
        <dbReference type="ARBA" id="ARBA00022898"/>
    </source>
</evidence>
<evidence type="ECO:0000256" key="2">
    <source>
        <dbReference type="ARBA" id="ARBA00001933"/>
    </source>
</evidence>
<protein>
    <recommendedName>
        <fullName evidence="5">Alanine racemase</fullName>
        <ecNumber evidence="5">5.1.1.1</ecNumber>
    </recommendedName>
</protein>
<comment type="similarity">
    <text evidence="5">Belongs to the alanine racemase family.</text>
</comment>
<dbReference type="CDD" id="cd00430">
    <property type="entry name" value="PLPDE_III_AR"/>
    <property type="match status" value="1"/>
</dbReference>
<evidence type="ECO:0000256" key="5">
    <source>
        <dbReference type="HAMAP-Rule" id="MF_01201"/>
    </source>
</evidence>
<keyword evidence="3 5" id="KW-0663">Pyridoxal phosphate</keyword>
<dbReference type="HAMAP" id="MF_01201">
    <property type="entry name" value="Ala_racemase"/>
    <property type="match status" value="1"/>
</dbReference>
<dbReference type="PANTHER" id="PTHR30511">
    <property type="entry name" value="ALANINE RACEMASE"/>
    <property type="match status" value="1"/>
</dbReference>
<dbReference type="InterPro" id="IPR011079">
    <property type="entry name" value="Ala_racemase_C"/>
</dbReference>
<evidence type="ECO:0000256" key="7">
    <source>
        <dbReference type="PIRSR" id="PIRSR600821-52"/>
    </source>
</evidence>
<name>A0A223I0C8_THETR</name>
<evidence type="ECO:0000256" key="1">
    <source>
        <dbReference type="ARBA" id="ARBA00000316"/>
    </source>
</evidence>
<dbReference type="PRINTS" id="PR00992">
    <property type="entry name" value="ALARACEMASE"/>
</dbReference>
<dbReference type="GO" id="GO:0030170">
    <property type="term" value="F:pyridoxal phosphate binding"/>
    <property type="evidence" value="ECO:0007669"/>
    <property type="project" value="UniProtKB-UniRule"/>
</dbReference>
<dbReference type="UniPathway" id="UPA00042">
    <property type="reaction ID" value="UER00497"/>
</dbReference>
<dbReference type="GO" id="GO:0008784">
    <property type="term" value="F:alanine racemase activity"/>
    <property type="evidence" value="ECO:0007669"/>
    <property type="project" value="UniProtKB-UniRule"/>
</dbReference>
<comment type="function">
    <text evidence="5">Catalyzes the interconversion of L-alanine and D-alanine. May also act on other amino acids.</text>
</comment>
<reference evidence="8 9" key="1">
    <citation type="submission" date="2016-08" db="EMBL/GenBank/DDBJ databases">
        <title>A novel genetic cassette of butanologenic Thermoanaerobacterium thermosaccharolyticum that directly convert cellulose to butanol.</title>
        <authorList>
            <person name="Li T."/>
            <person name="He J."/>
        </authorList>
    </citation>
    <scope>NUCLEOTIDE SEQUENCE [LARGE SCALE GENOMIC DNA]</scope>
    <source>
        <strain evidence="8 9">TG57</strain>
    </source>
</reference>
<sequence length="388" mass="43713">MLNLYRPTWAEVNLNNIIHNYKEIRKITDKKAGIMAVVKANAYGHGSYEISKELIKCGVDYLAVATIDEALELREHGISKPILVLGYTPSKFADVIVKYDITQTAFELGYVKEISKEAIKQGKDAKIHVKIDTGMGRIGYNDMNKAYEEIVAMTSLKGIYIEGIFSHFSSSDERDKEYTMRQFKIFNDLTDRLKRSGIDIPIRHIANSAAILDLPETHLDMVRPGIILYGSYPSEEVDKKINLKCTISLRSKIVYIKDVPEGEYISYNRTYKTSRKSRIATLPIGYADGLNRLLSNNHSVIIKGKYAPIVGKICMDQCMVDVTSIEGVKEGDVATIMGESDGKIVSADEIANKLKTISYEVYCGISRRVPRIYIFNGEITKVENYLKC</sequence>
<dbReference type="PANTHER" id="PTHR30511:SF0">
    <property type="entry name" value="ALANINE RACEMASE, CATABOLIC-RELATED"/>
    <property type="match status" value="1"/>
</dbReference>
<dbReference type="EMBL" id="CP016893">
    <property type="protein sequence ID" value="AST58097.1"/>
    <property type="molecule type" value="Genomic_DNA"/>
</dbReference>
<dbReference type="SUPFAM" id="SSF50621">
    <property type="entry name" value="Alanine racemase C-terminal domain-like"/>
    <property type="match status" value="1"/>
</dbReference>
<dbReference type="NCBIfam" id="TIGR00492">
    <property type="entry name" value="alr"/>
    <property type="match status" value="1"/>
</dbReference>
<keyword evidence="4 5" id="KW-0413">Isomerase</keyword>
<dbReference type="InterPro" id="IPR029066">
    <property type="entry name" value="PLP-binding_barrel"/>
</dbReference>
<dbReference type="InterPro" id="IPR009006">
    <property type="entry name" value="Ala_racemase/Decarboxylase_C"/>
</dbReference>
<proteinExistence type="inferred from homology"/>
<dbReference type="FunFam" id="2.40.37.10:FF:000006">
    <property type="entry name" value="Alanine racemase"/>
    <property type="match status" value="1"/>
</dbReference>
<accession>A0A223I0C8</accession>
<dbReference type="GO" id="GO:0005829">
    <property type="term" value="C:cytosol"/>
    <property type="evidence" value="ECO:0007669"/>
    <property type="project" value="TreeGrafter"/>
</dbReference>
<dbReference type="FunFam" id="3.20.20.10:FF:000002">
    <property type="entry name" value="Alanine racemase"/>
    <property type="match status" value="1"/>
</dbReference>
<evidence type="ECO:0000313" key="8">
    <source>
        <dbReference type="EMBL" id="AST58097.1"/>
    </source>
</evidence>
<feature type="binding site" evidence="5 7">
    <location>
        <position position="137"/>
    </location>
    <ligand>
        <name>substrate</name>
    </ligand>
</feature>
<comment type="cofactor">
    <cofactor evidence="2 5 6">
        <name>pyridoxal 5'-phosphate</name>
        <dbReference type="ChEBI" id="CHEBI:597326"/>
    </cofactor>
</comment>
<evidence type="ECO:0000256" key="4">
    <source>
        <dbReference type="ARBA" id="ARBA00023235"/>
    </source>
</evidence>
<gene>
    <name evidence="8" type="ORF">Thert_02163</name>
</gene>
<dbReference type="Proteomes" id="UP000214975">
    <property type="component" value="Chromosome"/>
</dbReference>
<evidence type="ECO:0000313" key="9">
    <source>
        <dbReference type="Proteomes" id="UP000214975"/>
    </source>
</evidence>
<feature type="active site" description="Proton acceptor; specific for D-alanine" evidence="5">
    <location>
        <position position="39"/>
    </location>
</feature>
<dbReference type="EC" id="5.1.1.1" evidence="5"/>
<organism evidence="8 9">
    <name type="scientific">Thermoanaerobacterium thermosaccharolyticum</name>
    <name type="common">Clostridium thermosaccharolyticum</name>
    <dbReference type="NCBI Taxonomy" id="1517"/>
    <lineage>
        <taxon>Bacteria</taxon>
        <taxon>Bacillati</taxon>
        <taxon>Bacillota</taxon>
        <taxon>Clostridia</taxon>
        <taxon>Thermoanaerobacterales</taxon>
        <taxon>Thermoanaerobacteraceae</taxon>
        <taxon>Thermoanaerobacterium</taxon>
    </lineage>
</organism>
<dbReference type="Pfam" id="PF00842">
    <property type="entry name" value="Ala_racemase_C"/>
    <property type="match status" value="1"/>
</dbReference>
<dbReference type="Gene3D" id="3.20.20.10">
    <property type="entry name" value="Alanine racemase"/>
    <property type="match status" value="1"/>
</dbReference>
<feature type="active site" description="Proton acceptor; specific for L-alanine" evidence="5">
    <location>
        <position position="267"/>
    </location>
</feature>
<evidence type="ECO:0000256" key="6">
    <source>
        <dbReference type="PIRSR" id="PIRSR600821-50"/>
    </source>
</evidence>
<dbReference type="InterPro" id="IPR020622">
    <property type="entry name" value="Ala_racemase_pyridoxalP-BS"/>
</dbReference>
<dbReference type="GO" id="GO:0009252">
    <property type="term" value="P:peptidoglycan biosynthetic process"/>
    <property type="evidence" value="ECO:0007669"/>
    <property type="project" value="TreeGrafter"/>
</dbReference>
<dbReference type="SMART" id="SM01005">
    <property type="entry name" value="Ala_racemase_C"/>
    <property type="match status" value="1"/>
</dbReference>
<dbReference type="Gene3D" id="2.40.37.10">
    <property type="entry name" value="Lyase, Ornithine Decarboxylase, Chain A, domain 1"/>
    <property type="match status" value="1"/>
</dbReference>
<feature type="modified residue" description="N6-(pyridoxal phosphate)lysine" evidence="5 6">
    <location>
        <position position="39"/>
    </location>
</feature>
<dbReference type="SUPFAM" id="SSF51419">
    <property type="entry name" value="PLP-binding barrel"/>
    <property type="match status" value="1"/>
</dbReference>
<dbReference type="GO" id="GO:0030632">
    <property type="term" value="P:D-alanine biosynthetic process"/>
    <property type="evidence" value="ECO:0007669"/>
    <property type="project" value="UniProtKB-UniRule"/>
</dbReference>
<dbReference type="PROSITE" id="PS00395">
    <property type="entry name" value="ALANINE_RACEMASE"/>
    <property type="match status" value="1"/>
</dbReference>
<feature type="binding site" evidence="5 7">
    <location>
        <position position="315"/>
    </location>
    <ligand>
        <name>substrate</name>
    </ligand>
</feature>
<dbReference type="RefSeq" id="WP_094397548.1">
    <property type="nucleotide sequence ID" value="NZ_CP016893.1"/>
</dbReference>
<dbReference type="AlphaFoldDB" id="A0A223I0C8"/>
<comment type="catalytic activity">
    <reaction evidence="1 5">
        <text>L-alanine = D-alanine</text>
        <dbReference type="Rhea" id="RHEA:20249"/>
        <dbReference type="ChEBI" id="CHEBI:57416"/>
        <dbReference type="ChEBI" id="CHEBI:57972"/>
        <dbReference type="EC" id="5.1.1.1"/>
    </reaction>
</comment>
<dbReference type="InterPro" id="IPR000821">
    <property type="entry name" value="Ala_racemase"/>
</dbReference>